<feature type="transmembrane region" description="Helical" evidence="2">
    <location>
        <begin position="6"/>
        <end position="27"/>
    </location>
</feature>
<feature type="region of interest" description="Disordered" evidence="1">
    <location>
        <begin position="48"/>
        <end position="68"/>
    </location>
</feature>
<reference evidence="3 4" key="1">
    <citation type="submission" date="2019-09" db="EMBL/GenBank/DDBJ databases">
        <title>Gimesia benthica sp. nov., a novel bacterium isolated from deep-sea water of the Northwest Indian Ocean.</title>
        <authorList>
            <person name="Dai X."/>
        </authorList>
    </citation>
    <scope>NUCLEOTIDE SEQUENCE [LARGE SCALE GENOMIC DNA]</scope>
    <source>
        <strain evidence="3 4">E7</strain>
    </source>
</reference>
<dbReference type="KEGG" id="gim:F1728_24030"/>
<evidence type="ECO:0000256" key="1">
    <source>
        <dbReference type="SAM" id="MobiDB-lite"/>
    </source>
</evidence>
<protein>
    <submittedName>
        <fullName evidence="3">Uncharacterized protein</fullName>
    </submittedName>
</protein>
<evidence type="ECO:0000313" key="3">
    <source>
        <dbReference type="EMBL" id="QGQ25566.1"/>
    </source>
</evidence>
<name>A0A6I6AHJ9_9PLAN</name>
<proteinExistence type="predicted"/>
<keyword evidence="2" id="KW-0472">Membrane</keyword>
<evidence type="ECO:0000313" key="4">
    <source>
        <dbReference type="Proteomes" id="UP000427281"/>
    </source>
</evidence>
<sequence>MKQLKVIYECMMGCLIVVGGGFIIYHLDTTNSAVSRIEKLGGRGSFRHRLGVNPLRNRQSQRNTGYGQ</sequence>
<dbReference type="RefSeq" id="WP_155366217.1">
    <property type="nucleotide sequence ID" value="NZ_CP043930.1"/>
</dbReference>
<keyword evidence="2" id="KW-0812">Transmembrane</keyword>
<evidence type="ECO:0000256" key="2">
    <source>
        <dbReference type="SAM" id="Phobius"/>
    </source>
</evidence>
<dbReference type="Proteomes" id="UP000427281">
    <property type="component" value="Chromosome"/>
</dbReference>
<accession>A0A6I6AHJ9</accession>
<keyword evidence="4" id="KW-1185">Reference proteome</keyword>
<dbReference type="EMBL" id="CP043930">
    <property type="protein sequence ID" value="QGQ25566.1"/>
    <property type="molecule type" value="Genomic_DNA"/>
</dbReference>
<organism evidence="3 4">
    <name type="scientific">Gimesia benthica</name>
    <dbReference type="NCBI Taxonomy" id="2608982"/>
    <lineage>
        <taxon>Bacteria</taxon>
        <taxon>Pseudomonadati</taxon>
        <taxon>Planctomycetota</taxon>
        <taxon>Planctomycetia</taxon>
        <taxon>Planctomycetales</taxon>
        <taxon>Planctomycetaceae</taxon>
        <taxon>Gimesia</taxon>
    </lineage>
</organism>
<gene>
    <name evidence="3" type="ORF">F1728_24030</name>
</gene>
<dbReference type="AlphaFoldDB" id="A0A6I6AHJ9"/>
<feature type="compositionally biased region" description="Polar residues" evidence="1">
    <location>
        <begin position="56"/>
        <end position="68"/>
    </location>
</feature>
<keyword evidence="2" id="KW-1133">Transmembrane helix</keyword>